<evidence type="ECO:0000256" key="3">
    <source>
        <dbReference type="ARBA" id="ARBA00022679"/>
    </source>
</evidence>
<dbReference type="FunFam" id="3.40.50.150:FF:000009">
    <property type="entry name" value="23S rRNA (Uracil(1939)-C(5))-methyltransferase RlmD"/>
    <property type="match status" value="1"/>
</dbReference>
<feature type="region of interest" description="Disordered" evidence="8">
    <location>
        <begin position="1"/>
        <end position="48"/>
    </location>
</feature>
<dbReference type="CDD" id="cd02440">
    <property type="entry name" value="AdoMet_MTases"/>
    <property type="match status" value="1"/>
</dbReference>
<evidence type="ECO:0000313" key="11">
    <source>
        <dbReference type="Proteomes" id="UP000319280"/>
    </source>
</evidence>
<keyword evidence="1" id="KW-0408">Iron</keyword>
<name>A0A549YBG4_9BACI</name>
<dbReference type="Gene3D" id="2.40.50.1070">
    <property type="match status" value="1"/>
</dbReference>
<dbReference type="Pfam" id="PF05958">
    <property type="entry name" value="tRNA_U5-meth_tr"/>
    <property type="match status" value="1"/>
</dbReference>
<evidence type="ECO:0000256" key="8">
    <source>
        <dbReference type="SAM" id="MobiDB-lite"/>
    </source>
</evidence>
<gene>
    <name evidence="9" type="primary">rlmD</name>
    <name evidence="10" type="ORF">FH966_07280</name>
    <name evidence="9" type="ORF">FH966_16280</name>
</gene>
<feature type="binding site" evidence="6">
    <location>
        <position position="353"/>
    </location>
    <ligand>
        <name>S-adenosyl-L-methionine</name>
        <dbReference type="ChEBI" id="CHEBI:59789"/>
    </ligand>
</feature>
<evidence type="ECO:0000313" key="10">
    <source>
        <dbReference type="EMBL" id="TRM11512.1"/>
    </source>
</evidence>
<feature type="active site" evidence="7">
    <location>
        <position position="449"/>
    </location>
</feature>
<proteinExistence type="inferred from homology"/>
<dbReference type="PANTHER" id="PTHR11061:SF30">
    <property type="entry name" value="TRNA (URACIL(54)-C(5))-METHYLTRANSFERASE"/>
    <property type="match status" value="1"/>
</dbReference>
<dbReference type="InterPro" id="IPR010280">
    <property type="entry name" value="U5_MeTrfase_fam"/>
</dbReference>
<dbReference type="Proteomes" id="UP000319280">
    <property type="component" value="Unassembled WGS sequence"/>
</dbReference>
<keyword evidence="1" id="KW-0004">4Fe-4S</keyword>
<dbReference type="PROSITE" id="PS51687">
    <property type="entry name" value="SAM_MT_RNA_M5U"/>
    <property type="match status" value="1"/>
</dbReference>
<dbReference type="InterPro" id="IPR030390">
    <property type="entry name" value="MeTrfase_TrmA_AS"/>
</dbReference>
<dbReference type="Gene3D" id="2.40.50.140">
    <property type="entry name" value="Nucleic acid-binding proteins"/>
    <property type="match status" value="1"/>
</dbReference>
<dbReference type="GO" id="GO:0051539">
    <property type="term" value="F:4 iron, 4 sulfur cluster binding"/>
    <property type="evidence" value="ECO:0007669"/>
    <property type="project" value="UniProtKB-KW"/>
</dbReference>
<keyword evidence="2 6" id="KW-0489">Methyltransferase</keyword>
<sequence>MSKRKNSDYKKPDKPYNQSGKPYRKQGSAKGKQKGGKPKGGSAVADPRQKAITAKVTCSGLTNEGKGLVTWEGKQLEVAYLIPGETAEVRVSKKGPYLNAELKRIINQSKDRVNPPCPYYYECGGCQLQHMSNQAQGRFKQNTIDAIMKPFGKPEVILTMDQPYDYRNKSQMTFGQNKDRQVIGGLYAPSTHQIIPMDRCLIHDPKADEIVQTIKGMMKSFKMKPYNEDTGHGFLRHILIKIGKVSGQIMVVLVAASPVFKGKNNFITALRKAHPEITTLLLNVNKRDTSMVLGNQEKVLFGKGTITDTLCGMTFEISAKSFYQINPVQTEKLYKKAIEMADLTGKETVVDAYCGIGTISLIASQKAGNVIGVEMNNDAVRDAIRNSKRNGVKNTRFYQGDAGEFMVQMAARGKKADVVLMDPPRSGSDETFLASVVKLQPKCVVYVSCNPVTQARDLKYLTKNGYTVEAIQPVDMFPQTYHVEAVTKLVLKEKTDNRKGRFRKSY</sequence>
<feature type="binding site" evidence="6">
    <location>
        <position position="422"/>
    </location>
    <ligand>
        <name>S-adenosyl-L-methionine</name>
        <dbReference type="ChEBI" id="CHEBI:59789"/>
    </ligand>
</feature>
<evidence type="ECO:0000256" key="5">
    <source>
        <dbReference type="ARBA" id="ARBA00023014"/>
    </source>
</evidence>
<dbReference type="EC" id="2.1.1.190" evidence="9"/>
<comment type="caution">
    <text evidence="9">The sequence shown here is derived from an EMBL/GenBank/DDBJ whole genome shotgun (WGS) entry which is preliminary data.</text>
</comment>
<feature type="binding site" evidence="6">
    <location>
        <position position="324"/>
    </location>
    <ligand>
        <name>S-adenosyl-L-methionine</name>
        <dbReference type="ChEBI" id="CHEBI:59789"/>
    </ligand>
</feature>
<evidence type="ECO:0000256" key="6">
    <source>
        <dbReference type="PROSITE-ProRule" id="PRU01024"/>
    </source>
</evidence>
<dbReference type="GO" id="GO:0070475">
    <property type="term" value="P:rRNA base methylation"/>
    <property type="evidence" value="ECO:0007669"/>
    <property type="project" value="TreeGrafter"/>
</dbReference>
<keyword evidence="5" id="KW-0411">Iron-sulfur</keyword>
<organism evidence="9 11">
    <name type="scientific">Lentibacillus cibarius</name>
    <dbReference type="NCBI Taxonomy" id="2583219"/>
    <lineage>
        <taxon>Bacteria</taxon>
        <taxon>Bacillati</taxon>
        <taxon>Bacillota</taxon>
        <taxon>Bacilli</taxon>
        <taxon>Bacillales</taxon>
        <taxon>Bacillaceae</taxon>
        <taxon>Lentibacillus</taxon>
    </lineage>
</organism>
<feature type="binding site" evidence="6">
    <location>
        <position position="374"/>
    </location>
    <ligand>
        <name>S-adenosyl-L-methionine</name>
        <dbReference type="ChEBI" id="CHEBI:59789"/>
    </ligand>
</feature>
<dbReference type="EMBL" id="VJMZ01000001">
    <property type="protein sequence ID" value="TRM11512.1"/>
    <property type="molecule type" value="Genomic_DNA"/>
</dbReference>
<dbReference type="InterPro" id="IPR029063">
    <property type="entry name" value="SAM-dependent_MTases_sf"/>
</dbReference>
<dbReference type="Gene3D" id="3.40.50.150">
    <property type="entry name" value="Vaccinia Virus protein VP39"/>
    <property type="match status" value="1"/>
</dbReference>
<evidence type="ECO:0000256" key="7">
    <source>
        <dbReference type="PROSITE-ProRule" id="PRU10015"/>
    </source>
</evidence>
<comment type="similarity">
    <text evidence="6">Belongs to the class I-like SAM-binding methyltransferase superfamily. RNA M5U methyltransferase family.</text>
</comment>
<evidence type="ECO:0000256" key="2">
    <source>
        <dbReference type="ARBA" id="ARBA00022603"/>
    </source>
</evidence>
<evidence type="ECO:0000256" key="1">
    <source>
        <dbReference type="ARBA" id="ARBA00022485"/>
    </source>
</evidence>
<keyword evidence="4 6" id="KW-0949">S-adenosyl-L-methionine</keyword>
<keyword evidence="1" id="KW-0479">Metal-binding</keyword>
<dbReference type="EMBL" id="VJMZ01000002">
    <property type="protein sequence ID" value="TRM09228.1"/>
    <property type="molecule type" value="Genomic_DNA"/>
</dbReference>
<feature type="active site" description="Nucleophile" evidence="6">
    <location>
        <position position="449"/>
    </location>
</feature>
<feature type="compositionally biased region" description="Basic and acidic residues" evidence="8">
    <location>
        <begin position="1"/>
        <end position="14"/>
    </location>
</feature>
<dbReference type="AlphaFoldDB" id="A0A549YBG4"/>
<evidence type="ECO:0000313" key="9">
    <source>
        <dbReference type="EMBL" id="TRM09228.1"/>
    </source>
</evidence>
<keyword evidence="11" id="KW-1185">Reference proteome</keyword>
<dbReference type="GO" id="GO:0070041">
    <property type="term" value="F:rRNA (uridine-C5-)-methyltransferase activity"/>
    <property type="evidence" value="ECO:0007669"/>
    <property type="project" value="TreeGrafter"/>
</dbReference>
<dbReference type="PANTHER" id="PTHR11061">
    <property type="entry name" value="RNA M5U METHYLTRANSFERASE"/>
    <property type="match status" value="1"/>
</dbReference>
<keyword evidence="3 6" id="KW-0808">Transferase</keyword>
<protein>
    <submittedName>
        <fullName evidence="9">23S rRNA (Uracil(1939)-C(5))-methyltransferase RlmD</fullName>
        <ecNumber evidence="9">2.1.1.190</ecNumber>
    </submittedName>
</protein>
<dbReference type="SUPFAM" id="SSF53335">
    <property type="entry name" value="S-adenosyl-L-methionine-dependent methyltransferases"/>
    <property type="match status" value="1"/>
</dbReference>
<dbReference type="PROSITE" id="PS01231">
    <property type="entry name" value="TRMA_2"/>
    <property type="match status" value="1"/>
</dbReference>
<dbReference type="NCBIfam" id="TIGR00479">
    <property type="entry name" value="rumA"/>
    <property type="match status" value="1"/>
</dbReference>
<dbReference type="FunFam" id="2.40.50.1070:FF:000003">
    <property type="entry name" value="23S rRNA (Uracil-5-)-methyltransferase RumA"/>
    <property type="match status" value="1"/>
</dbReference>
<reference evidence="9 11" key="1">
    <citation type="submission" date="2019-07" db="EMBL/GenBank/DDBJ databases">
        <title>Genomic analysis of Lentibacillus sp. NKC851-2.</title>
        <authorList>
            <person name="Oh Y.J."/>
        </authorList>
    </citation>
    <scope>NUCLEOTIDE SEQUENCE [LARGE SCALE GENOMIC DNA]</scope>
    <source>
        <strain evidence="9 11">NKC851-2</strain>
    </source>
</reference>
<evidence type="ECO:0000256" key="4">
    <source>
        <dbReference type="ARBA" id="ARBA00022691"/>
    </source>
</evidence>
<accession>A0A549YBG4</accession>
<dbReference type="InterPro" id="IPR012340">
    <property type="entry name" value="NA-bd_OB-fold"/>
</dbReference>
<dbReference type="RefSeq" id="WP_142790637.1">
    <property type="nucleotide sequence ID" value="NZ_VJMZ01000001.1"/>
</dbReference>
<dbReference type="PROSITE" id="PS01230">
    <property type="entry name" value="TRMA_1"/>
    <property type="match status" value="1"/>
</dbReference>
<dbReference type="InterPro" id="IPR030391">
    <property type="entry name" value="MeTrfase_TrmA_CS"/>
</dbReference>